<dbReference type="RefSeq" id="WP_054843934.1">
    <property type="nucleotide sequence ID" value="NZ_AP026830.1"/>
</dbReference>
<evidence type="ECO:0000313" key="1">
    <source>
        <dbReference type="EMBL" id="BDR92646.1"/>
    </source>
</evidence>
<organism evidence="2 3">
    <name type="scientific">Vulcanisaeta souniana JCM 11219</name>
    <dbReference type="NCBI Taxonomy" id="1293586"/>
    <lineage>
        <taxon>Archaea</taxon>
        <taxon>Thermoproteota</taxon>
        <taxon>Thermoprotei</taxon>
        <taxon>Thermoproteales</taxon>
        <taxon>Thermoproteaceae</taxon>
        <taxon>Vulcanisaeta</taxon>
    </lineage>
</organism>
<reference evidence="2" key="1">
    <citation type="journal article" date="2014" name="Int. J. Syst. Evol. Microbiol.">
        <title>Complete genome sequence of Corynebacterium casei LMG S-19264T (=DSM 44701T), isolated from a smear-ripened cheese.</title>
        <authorList>
            <consortium name="US DOE Joint Genome Institute (JGI-PGF)"/>
            <person name="Walter F."/>
            <person name="Albersmeier A."/>
            <person name="Kalinowski J."/>
            <person name="Ruckert C."/>
        </authorList>
    </citation>
    <scope>NUCLEOTIDE SEQUENCE</scope>
    <source>
        <strain evidence="2">JCM 11219</strain>
    </source>
</reference>
<proteinExistence type="predicted"/>
<dbReference type="EMBL" id="BMNM01000011">
    <property type="protein sequence ID" value="GGI84618.1"/>
    <property type="molecule type" value="Genomic_DNA"/>
</dbReference>
<dbReference type="GeneID" id="76207284"/>
<dbReference type="PANTHER" id="PTHR38031">
    <property type="entry name" value="SULFUR CARRIER PROTEIN SLR0821-RELATED"/>
    <property type="match status" value="1"/>
</dbReference>
<gene>
    <name evidence="2" type="ORF">GCM10007112_22070</name>
    <name evidence="1" type="ORF">Vsou_17390</name>
</gene>
<dbReference type="InterPro" id="IPR052045">
    <property type="entry name" value="Sulfur_Carrier/Prot_Modifier"/>
</dbReference>
<dbReference type="InterPro" id="IPR003749">
    <property type="entry name" value="ThiS/MoaD-like"/>
</dbReference>
<dbReference type="Proteomes" id="UP001060771">
    <property type="component" value="Chromosome"/>
</dbReference>
<reference evidence="2" key="2">
    <citation type="submission" date="2020-09" db="EMBL/GenBank/DDBJ databases">
        <authorList>
            <person name="Sun Q."/>
            <person name="Ohkuma M."/>
        </authorList>
    </citation>
    <scope>NUCLEOTIDE SEQUENCE</scope>
    <source>
        <strain evidence="2">JCM 11219</strain>
    </source>
</reference>
<accession>A0A830EM81</accession>
<evidence type="ECO:0000313" key="4">
    <source>
        <dbReference type="Proteomes" id="UP001060771"/>
    </source>
</evidence>
<reference evidence="4" key="3">
    <citation type="submission" date="2022-09" db="EMBL/GenBank/DDBJ databases">
        <title>Complete genome sequence of Vulcanisaeta souniana.</title>
        <authorList>
            <person name="Kato S."/>
            <person name="Itoh T."/>
            <person name="Ohkuma M."/>
        </authorList>
    </citation>
    <scope>NUCLEOTIDE SEQUENCE [LARGE SCALE GENOMIC DNA]</scope>
    <source>
        <strain evidence="4">JCM 11219</strain>
    </source>
</reference>
<dbReference type="Proteomes" id="UP000657075">
    <property type="component" value="Unassembled WGS sequence"/>
</dbReference>
<reference evidence="1" key="4">
    <citation type="journal article" date="2023" name="Microbiol. Resour. Announc.">
        <title>Complete Genome Sequence of Vulcanisaeta souniana Strain IC-059, a Hyperthermophilic Archaeon Isolated from Hot Spring Water in Japan.</title>
        <authorList>
            <person name="Kato S."/>
            <person name="Itoh T."/>
            <person name="Wu L."/>
            <person name="Ma J."/>
            <person name="Ohkuma M."/>
        </authorList>
    </citation>
    <scope>NUCLEOTIDE SEQUENCE</scope>
    <source>
        <strain evidence="1">JCM 11219</strain>
    </source>
</reference>
<dbReference type="InterPro" id="IPR012675">
    <property type="entry name" value="Beta-grasp_dom_sf"/>
</dbReference>
<dbReference type="OrthoDB" id="98357at2157"/>
<dbReference type="CDD" id="cd17040">
    <property type="entry name" value="Ubl_MoaD_like"/>
    <property type="match status" value="1"/>
</dbReference>
<dbReference type="InterPro" id="IPR016155">
    <property type="entry name" value="Mopterin_synth/thiamin_S_b"/>
</dbReference>
<dbReference type="AlphaFoldDB" id="A0A830EM81"/>
<name>A0A830EM81_9CREN</name>
<dbReference type="SUPFAM" id="SSF54285">
    <property type="entry name" value="MoaD/ThiS"/>
    <property type="match status" value="1"/>
</dbReference>
<dbReference type="Gene3D" id="3.10.20.30">
    <property type="match status" value="1"/>
</dbReference>
<evidence type="ECO:0000313" key="2">
    <source>
        <dbReference type="EMBL" id="GGI84618.1"/>
    </source>
</evidence>
<dbReference type="PANTHER" id="PTHR38031:SF1">
    <property type="entry name" value="SULFUR CARRIER PROTEIN CYSO"/>
    <property type="match status" value="1"/>
</dbReference>
<keyword evidence="4" id="KW-1185">Reference proteome</keyword>
<dbReference type="Pfam" id="PF02597">
    <property type="entry name" value="ThiS"/>
    <property type="match status" value="1"/>
</dbReference>
<protein>
    <submittedName>
        <fullName evidence="2">Uncharacterized protein</fullName>
    </submittedName>
</protein>
<dbReference type="EMBL" id="AP026830">
    <property type="protein sequence ID" value="BDR92646.1"/>
    <property type="molecule type" value="Genomic_DNA"/>
</dbReference>
<evidence type="ECO:0000313" key="3">
    <source>
        <dbReference type="Proteomes" id="UP000657075"/>
    </source>
</evidence>
<sequence>MVVRVRLVGVLKALAVGREYIELTNVDSVRGVINGLKTVNEKLFRRVFDPSRNDLMPDIYIAVNDVDIRLLKGLDTPVRDNDEVLILAYIHGG</sequence>